<reference evidence="2" key="1">
    <citation type="journal article" date="2002" name="Science">
        <title>The draft genome of Ciona intestinalis: insights into chordate and vertebrate origins.</title>
        <authorList>
            <person name="Dehal P."/>
            <person name="Satou Y."/>
            <person name="Campbell R.K."/>
            <person name="Chapman J."/>
            <person name="Degnan B."/>
            <person name="De Tomaso A."/>
            <person name="Davidson B."/>
            <person name="Di Gregorio A."/>
            <person name="Gelpke M."/>
            <person name="Goodstein D.M."/>
            <person name="Harafuji N."/>
            <person name="Hastings K.E."/>
            <person name="Ho I."/>
            <person name="Hotta K."/>
            <person name="Huang W."/>
            <person name="Kawashima T."/>
            <person name="Lemaire P."/>
            <person name="Martinez D."/>
            <person name="Meinertzhagen I.A."/>
            <person name="Necula S."/>
            <person name="Nonaka M."/>
            <person name="Putnam N."/>
            <person name="Rash S."/>
            <person name="Saiga H."/>
            <person name="Satake M."/>
            <person name="Terry A."/>
            <person name="Yamada L."/>
            <person name="Wang H.G."/>
            <person name="Awazu S."/>
            <person name="Azumi K."/>
            <person name="Boore J."/>
            <person name="Branno M."/>
            <person name="Chin-Bow S."/>
            <person name="DeSantis R."/>
            <person name="Doyle S."/>
            <person name="Francino P."/>
            <person name="Keys D.N."/>
            <person name="Haga S."/>
            <person name="Hayashi H."/>
            <person name="Hino K."/>
            <person name="Imai K.S."/>
            <person name="Inaba K."/>
            <person name="Kano S."/>
            <person name="Kobayashi K."/>
            <person name="Kobayashi M."/>
            <person name="Lee B.I."/>
            <person name="Makabe K.W."/>
            <person name="Manohar C."/>
            <person name="Matassi G."/>
            <person name="Medina M."/>
            <person name="Mochizuki Y."/>
            <person name="Mount S."/>
            <person name="Morishita T."/>
            <person name="Miura S."/>
            <person name="Nakayama A."/>
            <person name="Nishizaka S."/>
            <person name="Nomoto H."/>
            <person name="Ohta F."/>
            <person name="Oishi K."/>
            <person name="Rigoutsos I."/>
            <person name="Sano M."/>
            <person name="Sasaki A."/>
            <person name="Sasakura Y."/>
            <person name="Shoguchi E."/>
            <person name="Shin-i T."/>
            <person name="Spagnuolo A."/>
            <person name="Stainier D."/>
            <person name="Suzuki M.M."/>
            <person name="Tassy O."/>
            <person name="Takatori N."/>
            <person name="Tokuoka M."/>
            <person name="Yagi K."/>
            <person name="Yoshizaki F."/>
            <person name="Wada S."/>
            <person name="Zhang C."/>
            <person name="Hyatt P.D."/>
            <person name="Larimer F."/>
            <person name="Detter C."/>
            <person name="Doggett N."/>
            <person name="Glavina T."/>
            <person name="Hawkins T."/>
            <person name="Richardson P."/>
            <person name="Lucas S."/>
            <person name="Kohara Y."/>
            <person name="Levine M."/>
            <person name="Satoh N."/>
            <person name="Rokhsar D.S."/>
        </authorList>
    </citation>
    <scope>NUCLEOTIDE SEQUENCE [LARGE SCALE GENOMIC DNA]</scope>
</reference>
<dbReference type="InParanoid" id="H2XT37"/>
<accession>H2XT37</accession>
<evidence type="ECO:0000313" key="2">
    <source>
        <dbReference type="Proteomes" id="UP000008144"/>
    </source>
</evidence>
<reference evidence="1" key="3">
    <citation type="submission" date="2025-08" db="UniProtKB">
        <authorList>
            <consortium name="Ensembl"/>
        </authorList>
    </citation>
    <scope>IDENTIFICATION</scope>
</reference>
<keyword evidence="2" id="KW-1185">Reference proteome</keyword>
<name>H2XT37_CIOIN</name>
<dbReference type="Proteomes" id="UP000008144">
    <property type="component" value="Chromosome 11"/>
</dbReference>
<evidence type="ECO:0000313" key="1">
    <source>
        <dbReference type="Ensembl" id="ENSCINP00000032821.1"/>
    </source>
</evidence>
<organism evidence="1 2">
    <name type="scientific">Ciona intestinalis</name>
    <name type="common">Transparent sea squirt</name>
    <name type="synonym">Ascidia intestinalis</name>
    <dbReference type="NCBI Taxonomy" id="7719"/>
    <lineage>
        <taxon>Eukaryota</taxon>
        <taxon>Metazoa</taxon>
        <taxon>Chordata</taxon>
        <taxon>Tunicata</taxon>
        <taxon>Ascidiacea</taxon>
        <taxon>Phlebobranchia</taxon>
        <taxon>Cionidae</taxon>
        <taxon>Ciona</taxon>
    </lineage>
</organism>
<dbReference type="Ensembl" id="ENSCINT00000036716.1">
    <property type="protein sequence ID" value="ENSCINP00000032821.1"/>
    <property type="gene ID" value="ENSCING00000021547.1"/>
</dbReference>
<dbReference type="HOGENOM" id="CLU_2775166_0_0_1"/>
<proteinExistence type="predicted"/>
<dbReference type="AlphaFoldDB" id="H2XT37"/>
<protein>
    <submittedName>
        <fullName evidence="1">Uncharacterized protein</fullName>
    </submittedName>
</protein>
<reference evidence="1" key="4">
    <citation type="submission" date="2025-09" db="UniProtKB">
        <authorList>
            <consortium name="Ensembl"/>
        </authorList>
    </citation>
    <scope>IDENTIFICATION</scope>
</reference>
<sequence length="69" mass="8113">MKIFRRHNEAVMSRWIQIKTTKNSETWSNFNLLLSMTKQCSICDQTIALSTHRPRYTSSLPIGRRSNEV</sequence>
<reference evidence="1" key="2">
    <citation type="journal article" date="2008" name="Genome Biol.">
        <title>Improved genome assembly and evidence-based global gene model set for the chordate Ciona intestinalis: new insight into intron and operon populations.</title>
        <authorList>
            <person name="Satou Y."/>
            <person name="Mineta K."/>
            <person name="Ogasawara M."/>
            <person name="Sasakura Y."/>
            <person name="Shoguchi E."/>
            <person name="Ueno K."/>
            <person name="Yamada L."/>
            <person name="Matsumoto J."/>
            <person name="Wasserscheid J."/>
            <person name="Dewar K."/>
            <person name="Wiley G.B."/>
            <person name="Macmil S.L."/>
            <person name="Roe B.A."/>
            <person name="Zeller R.W."/>
            <person name="Hastings K.E."/>
            <person name="Lemaire P."/>
            <person name="Lindquist E."/>
            <person name="Endo T."/>
            <person name="Hotta K."/>
            <person name="Inaba K."/>
        </authorList>
    </citation>
    <scope>NUCLEOTIDE SEQUENCE [LARGE SCALE GENOMIC DNA]</scope>
    <source>
        <strain evidence="1">wild type</strain>
    </source>
</reference>
<dbReference type="EMBL" id="EAAA01000694">
    <property type="status" value="NOT_ANNOTATED_CDS"/>
    <property type="molecule type" value="Genomic_DNA"/>
</dbReference>